<gene>
    <name evidence="1" type="ORF">ASPGLDRAFT_26452</name>
</gene>
<dbReference type="GeneID" id="34459825"/>
<reference evidence="2" key="1">
    <citation type="journal article" date="2017" name="Genome Biol.">
        <title>Comparative genomics reveals high biological diversity and specific adaptations in the industrially and medically important fungal genus Aspergillus.</title>
        <authorList>
            <person name="de Vries R.P."/>
            <person name="Riley R."/>
            <person name="Wiebenga A."/>
            <person name="Aguilar-Osorio G."/>
            <person name="Amillis S."/>
            <person name="Uchima C.A."/>
            <person name="Anderluh G."/>
            <person name="Asadollahi M."/>
            <person name="Askin M."/>
            <person name="Barry K."/>
            <person name="Battaglia E."/>
            <person name="Bayram O."/>
            <person name="Benocci T."/>
            <person name="Braus-Stromeyer S.A."/>
            <person name="Caldana C."/>
            <person name="Canovas D."/>
            <person name="Cerqueira G.C."/>
            <person name="Chen F."/>
            <person name="Chen W."/>
            <person name="Choi C."/>
            <person name="Clum A."/>
            <person name="Dos Santos R.A."/>
            <person name="Damasio A.R."/>
            <person name="Diallinas G."/>
            <person name="Emri T."/>
            <person name="Fekete E."/>
            <person name="Flipphi M."/>
            <person name="Freyberg S."/>
            <person name="Gallo A."/>
            <person name="Gournas C."/>
            <person name="Habgood R."/>
            <person name="Hainaut M."/>
            <person name="Harispe M.L."/>
            <person name="Henrissat B."/>
            <person name="Hilden K.S."/>
            <person name="Hope R."/>
            <person name="Hossain A."/>
            <person name="Karabika E."/>
            <person name="Karaffa L."/>
            <person name="Karanyi Z."/>
            <person name="Krasevec N."/>
            <person name="Kuo A."/>
            <person name="Kusch H."/>
            <person name="LaButti K."/>
            <person name="Lagendijk E.L."/>
            <person name="Lapidus A."/>
            <person name="Levasseur A."/>
            <person name="Lindquist E."/>
            <person name="Lipzen A."/>
            <person name="Logrieco A.F."/>
            <person name="MacCabe A."/>
            <person name="Maekelae M.R."/>
            <person name="Malavazi I."/>
            <person name="Melin P."/>
            <person name="Meyer V."/>
            <person name="Mielnichuk N."/>
            <person name="Miskei M."/>
            <person name="Molnar A.P."/>
            <person name="Mule G."/>
            <person name="Ngan C.Y."/>
            <person name="Orejas M."/>
            <person name="Orosz E."/>
            <person name="Ouedraogo J.P."/>
            <person name="Overkamp K.M."/>
            <person name="Park H.-S."/>
            <person name="Perrone G."/>
            <person name="Piumi F."/>
            <person name="Punt P.J."/>
            <person name="Ram A.F."/>
            <person name="Ramon A."/>
            <person name="Rauscher S."/>
            <person name="Record E."/>
            <person name="Riano-Pachon D.M."/>
            <person name="Robert V."/>
            <person name="Roehrig J."/>
            <person name="Ruller R."/>
            <person name="Salamov A."/>
            <person name="Salih N.S."/>
            <person name="Samson R.A."/>
            <person name="Sandor E."/>
            <person name="Sanguinetti M."/>
            <person name="Schuetze T."/>
            <person name="Sepcic K."/>
            <person name="Shelest E."/>
            <person name="Sherlock G."/>
            <person name="Sophianopoulou V."/>
            <person name="Squina F.M."/>
            <person name="Sun H."/>
            <person name="Susca A."/>
            <person name="Todd R.B."/>
            <person name="Tsang A."/>
            <person name="Unkles S.E."/>
            <person name="van de Wiele N."/>
            <person name="van Rossen-Uffink D."/>
            <person name="Oliveira J.V."/>
            <person name="Vesth T.C."/>
            <person name="Visser J."/>
            <person name="Yu J.-H."/>
            <person name="Zhou M."/>
            <person name="Andersen M.R."/>
            <person name="Archer D.B."/>
            <person name="Baker S.E."/>
            <person name="Benoit I."/>
            <person name="Brakhage A.A."/>
            <person name="Braus G.H."/>
            <person name="Fischer R."/>
            <person name="Frisvad J.C."/>
            <person name="Goldman G.H."/>
            <person name="Houbraken J."/>
            <person name="Oakley B."/>
            <person name="Pocsi I."/>
            <person name="Scazzocchio C."/>
            <person name="Seiboth B."/>
            <person name="vanKuyk P.A."/>
            <person name="Wortman J."/>
            <person name="Dyer P.S."/>
            <person name="Grigoriev I.V."/>
        </authorList>
    </citation>
    <scope>NUCLEOTIDE SEQUENCE [LARGE SCALE GENOMIC DNA]</scope>
    <source>
        <strain evidence="2">CBS 516.65</strain>
    </source>
</reference>
<dbReference type="Proteomes" id="UP000184300">
    <property type="component" value="Unassembled WGS sequence"/>
</dbReference>
<dbReference type="EMBL" id="KV878899">
    <property type="protein sequence ID" value="OJJ83564.1"/>
    <property type="molecule type" value="Genomic_DNA"/>
</dbReference>
<dbReference type="OrthoDB" id="4500473at2759"/>
<dbReference type="AlphaFoldDB" id="A0A1L9VI34"/>
<organism evidence="1 2">
    <name type="scientific">Aspergillus glaucus CBS 516.65</name>
    <dbReference type="NCBI Taxonomy" id="1160497"/>
    <lineage>
        <taxon>Eukaryota</taxon>
        <taxon>Fungi</taxon>
        <taxon>Dikarya</taxon>
        <taxon>Ascomycota</taxon>
        <taxon>Pezizomycotina</taxon>
        <taxon>Eurotiomycetes</taxon>
        <taxon>Eurotiomycetidae</taxon>
        <taxon>Eurotiales</taxon>
        <taxon>Aspergillaceae</taxon>
        <taxon>Aspergillus</taxon>
        <taxon>Aspergillus subgen. Aspergillus</taxon>
    </lineage>
</organism>
<proteinExistence type="predicted"/>
<name>A0A1L9VI34_ASPGL</name>
<keyword evidence="2" id="KW-1185">Reference proteome</keyword>
<sequence>MPSSWIVAPSLTYEQGGPIVIGNIIKDPLAAHKALIRHDQESLERDFPPISTVKHSEREMSTDNEIRHVRRAMKTKKLPLVYLVVGIMIGKDIATKKESNAEVSLSGHVKLIADTGVDAGATRATLDSVKIEDEIIFAYQLVKLEVEGFDKVIKTTDFHHPSARVIEV</sequence>
<protein>
    <submittedName>
        <fullName evidence="1">Uncharacterized protein</fullName>
    </submittedName>
</protein>
<evidence type="ECO:0000313" key="1">
    <source>
        <dbReference type="EMBL" id="OJJ83564.1"/>
    </source>
</evidence>
<dbReference type="RefSeq" id="XP_022400262.1">
    <property type="nucleotide sequence ID" value="XM_022543564.1"/>
</dbReference>
<evidence type="ECO:0000313" key="2">
    <source>
        <dbReference type="Proteomes" id="UP000184300"/>
    </source>
</evidence>
<accession>A0A1L9VI34</accession>
<dbReference type="VEuPathDB" id="FungiDB:ASPGLDRAFT_26452"/>